<dbReference type="Proteomes" id="UP001201812">
    <property type="component" value="Unassembled WGS sequence"/>
</dbReference>
<evidence type="ECO:0000256" key="1">
    <source>
        <dbReference type="SAM" id="SignalP"/>
    </source>
</evidence>
<accession>A0AAD4MKV6</accession>
<keyword evidence="3" id="KW-1185">Reference proteome</keyword>
<dbReference type="AlphaFoldDB" id="A0AAD4MKV6"/>
<evidence type="ECO:0000313" key="2">
    <source>
        <dbReference type="EMBL" id="KAI1698447.1"/>
    </source>
</evidence>
<organism evidence="2 3">
    <name type="scientific">Ditylenchus destructor</name>
    <dbReference type="NCBI Taxonomy" id="166010"/>
    <lineage>
        <taxon>Eukaryota</taxon>
        <taxon>Metazoa</taxon>
        <taxon>Ecdysozoa</taxon>
        <taxon>Nematoda</taxon>
        <taxon>Chromadorea</taxon>
        <taxon>Rhabditida</taxon>
        <taxon>Tylenchina</taxon>
        <taxon>Tylenchomorpha</taxon>
        <taxon>Sphaerularioidea</taxon>
        <taxon>Anguinidae</taxon>
        <taxon>Anguininae</taxon>
        <taxon>Ditylenchus</taxon>
    </lineage>
</organism>
<sequence>MRSANFVSGVIIFYFISFISAVPNRTTTALSSHDPAAPTAQLSPTSIPDSQKALIKSEPYNDDMAKLLETLIKKAINNIGQNLIKMFGNFFRSKPKTMPFAGIAEKTAGAVVFFLANVLSKRVYDMTSRVGPNEIKNEGGLQRIMIKEIMSAREPLKETITQAINKKAEELKEKSGRWSEILAGVSKAQIAQLPGIDEELTQDIGKIIENAGQDLANKAYQKLKSPEKDKMVGKWVDHAYNGMAFVTASGEKVKPNFVKFTQPLDLRIGLQIASEPFDGKNVPAAF</sequence>
<evidence type="ECO:0000313" key="3">
    <source>
        <dbReference type="Proteomes" id="UP001201812"/>
    </source>
</evidence>
<name>A0AAD4MKV6_9BILA</name>
<keyword evidence="1" id="KW-0732">Signal</keyword>
<dbReference type="EMBL" id="JAKKPZ010000218">
    <property type="protein sequence ID" value="KAI1698447.1"/>
    <property type="molecule type" value="Genomic_DNA"/>
</dbReference>
<proteinExistence type="predicted"/>
<protein>
    <submittedName>
        <fullName evidence="2">Uncharacterized protein</fullName>
    </submittedName>
</protein>
<gene>
    <name evidence="2" type="ORF">DdX_17902</name>
</gene>
<comment type="caution">
    <text evidence="2">The sequence shown here is derived from an EMBL/GenBank/DDBJ whole genome shotgun (WGS) entry which is preliminary data.</text>
</comment>
<feature type="chain" id="PRO_5042092235" evidence="1">
    <location>
        <begin position="22"/>
        <end position="286"/>
    </location>
</feature>
<feature type="signal peptide" evidence="1">
    <location>
        <begin position="1"/>
        <end position="21"/>
    </location>
</feature>
<reference evidence="2" key="1">
    <citation type="submission" date="2022-01" db="EMBL/GenBank/DDBJ databases">
        <title>Genome Sequence Resource for Two Populations of Ditylenchus destructor, the Migratory Endoparasitic Phytonematode.</title>
        <authorList>
            <person name="Zhang H."/>
            <person name="Lin R."/>
            <person name="Xie B."/>
        </authorList>
    </citation>
    <scope>NUCLEOTIDE SEQUENCE</scope>
    <source>
        <strain evidence="2">BazhouSP</strain>
    </source>
</reference>